<evidence type="ECO:0000259" key="5">
    <source>
        <dbReference type="PROSITE" id="PS50089"/>
    </source>
</evidence>
<name>A0A9D4EZ87_DREPO</name>
<dbReference type="PANTHER" id="PTHR25462">
    <property type="entry name" value="BONUS, ISOFORM C-RELATED"/>
    <property type="match status" value="1"/>
</dbReference>
<keyword evidence="1" id="KW-0479">Metal-binding</keyword>
<dbReference type="SMART" id="SM00184">
    <property type="entry name" value="RING"/>
    <property type="match status" value="1"/>
</dbReference>
<dbReference type="PROSITE" id="PS50089">
    <property type="entry name" value="ZF_RING_2"/>
    <property type="match status" value="1"/>
</dbReference>
<dbReference type="AlphaFoldDB" id="A0A9D4EZ87"/>
<dbReference type="InterPro" id="IPR013083">
    <property type="entry name" value="Znf_RING/FYVE/PHD"/>
</dbReference>
<protein>
    <recommendedName>
        <fullName evidence="5">RING-type domain-containing protein</fullName>
    </recommendedName>
</protein>
<dbReference type="EMBL" id="JAIWYP010000008">
    <property type="protein sequence ID" value="KAH3786602.1"/>
    <property type="molecule type" value="Genomic_DNA"/>
</dbReference>
<dbReference type="Proteomes" id="UP000828390">
    <property type="component" value="Unassembled WGS sequence"/>
</dbReference>
<comment type="caution">
    <text evidence="6">The sequence shown here is derived from an EMBL/GenBank/DDBJ whole genome shotgun (WGS) entry which is preliminary data.</text>
</comment>
<dbReference type="GO" id="GO:0061630">
    <property type="term" value="F:ubiquitin protein ligase activity"/>
    <property type="evidence" value="ECO:0007669"/>
    <property type="project" value="TreeGrafter"/>
</dbReference>
<dbReference type="SUPFAM" id="SSF57850">
    <property type="entry name" value="RING/U-box"/>
    <property type="match status" value="1"/>
</dbReference>
<organism evidence="6 7">
    <name type="scientific">Dreissena polymorpha</name>
    <name type="common">Zebra mussel</name>
    <name type="synonym">Mytilus polymorpha</name>
    <dbReference type="NCBI Taxonomy" id="45954"/>
    <lineage>
        <taxon>Eukaryota</taxon>
        <taxon>Metazoa</taxon>
        <taxon>Spiralia</taxon>
        <taxon>Lophotrochozoa</taxon>
        <taxon>Mollusca</taxon>
        <taxon>Bivalvia</taxon>
        <taxon>Autobranchia</taxon>
        <taxon>Heteroconchia</taxon>
        <taxon>Euheterodonta</taxon>
        <taxon>Imparidentia</taxon>
        <taxon>Neoheterodontei</taxon>
        <taxon>Myida</taxon>
        <taxon>Dreissenoidea</taxon>
        <taxon>Dreissenidae</taxon>
        <taxon>Dreissena</taxon>
    </lineage>
</organism>
<dbReference type="Gene3D" id="3.30.40.10">
    <property type="entry name" value="Zinc/RING finger domain, C3HC4 (zinc finger)"/>
    <property type="match status" value="1"/>
</dbReference>
<dbReference type="PROSITE" id="PS00518">
    <property type="entry name" value="ZF_RING_1"/>
    <property type="match status" value="1"/>
</dbReference>
<proteinExistence type="predicted"/>
<dbReference type="GO" id="GO:0008270">
    <property type="term" value="F:zinc ion binding"/>
    <property type="evidence" value="ECO:0007669"/>
    <property type="project" value="UniProtKB-KW"/>
</dbReference>
<evidence type="ECO:0000256" key="3">
    <source>
        <dbReference type="ARBA" id="ARBA00022833"/>
    </source>
</evidence>
<evidence type="ECO:0000313" key="6">
    <source>
        <dbReference type="EMBL" id="KAH3786602.1"/>
    </source>
</evidence>
<dbReference type="InterPro" id="IPR027370">
    <property type="entry name" value="Znf-RING_euk"/>
</dbReference>
<sequence length="87" mass="10136">MDHLRGIDYRHGTRGPGTWACTICRQRFRHPKVLNCYHVFCMDCLHQHVLQFCRNGLFPCPICKVLIPLPVWGGLDAFETVVMPKKR</sequence>
<keyword evidence="3" id="KW-0862">Zinc</keyword>
<dbReference type="Pfam" id="PF13445">
    <property type="entry name" value="zf-RING_UBOX"/>
    <property type="match status" value="1"/>
</dbReference>
<dbReference type="GO" id="GO:0006513">
    <property type="term" value="P:protein monoubiquitination"/>
    <property type="evidence" value="ECO:0007669"/>
    <property type="project" value="TreeGrafter"/>
</dbReference>
<accession>A0A9D4EZ87</accession>
<evidence type="ECO:0000313" key="7">
    <source>
        <dbReference type="Proteomes" id="UP000828390"/>
    </source>
</evidence>
<keyword evidence="7" id="KW-1185">Reference proteome</keyword>
<reference evidence="6" key="1">
    <citation type="journal article" date="2019" name="bioRxiv">
        <title>The Genome of the Zebra Mussel, Dreissena polymorpha: A Resource for Invasive Species Research.</title>
        <authorList>
            <person name="McCartney M.A."/>
            <person name="Auch B."/>
            <person name="Kono T."/>
            <person name="Mallez S."/>
            <person name="Zhang Y."/>
            <person name="Obille A."/>
            <person name="Becker A."/>
            <person name="Abrahante J.E."/>
            <person name="Garbe J."/>
            <person name="Badalamenti J.P."/>
            <person name="Herman A."/>
            <person name="Mangelson H."/>
            <person name="Liachko I."/>
            <person name="Sullivan S."/>
            <person name="Sone E.D."/>
            <person name="Koren S."/>
            <person name="Silverstein K.A.T."/>
            <person name="Beckman K.B."/>
            <person name="Gohl D.M."/>
        </authorList>
    </citation>
    <scope>NUCLEOTIDE SEQUENCE</scope>
    <source>
        <strain evidence="6">Duluth1</strain>
        <tissue evidence="6">Whole animal</tissue>
    </source>
</reference>
<dbReference type="PANTHER" id="PTHR25462:SF229">
    <property type="entry name" value="TRANSCRIPTION INTERMEDIARY FACTOR 1-BETA"/>
    <property type="match status" value="1"/>
</dbReference>
<evidence type="ECO:0000256" key="4">
    <source>
        <dbReference type="PROSITE-ProRule" id="PRU00175"/>
    </source>
</evidence>
<gene>
    <name evidence="6" type="ORF">DPMN_164709</name>
</gene>
<dbReference type="InterPro" id="IPR017907">
    <property type="entry name" value="Znf_RING_CS"/>
</dbReference>
<feature type="domain" description="RING-type" evidence="5">
    <location>
        <begin position="21"/>
        <end position="64"/>
    </location>
</feature>
<keyword evidence="2 4" id="KW-0863">Zinc-finger</keyword>
<evidence type="ECO:0000256" key="2">
    <source>
        <dbReference type="ARBA" id="ARBA00022771"/>
    </source>
</evidence>
<dbReference type="InterPro" id="IPR047153">
    <property type="entry name" value="TRIM45/56/19-like"/>
</dbReference>
<evidence type="ECO:0000256" key="1">
    <source>
        <dbReference type="ARBA" id="ARBA00022723"/>
    </source>
</evidence>
<dbReference type="InterPro" id="IPR001841">
    <property type="entry name" value="Znf_RING"/>
</dbReference>
<reference evidence="6" key="2">
    <citation type="submission" date="2020-11" db="EMBL/GenBank/DDBJ databases">
        <authorList>
            <person name="McCartney M.A."/>
            <person name="Auch B."/>
            <person name="Kono T."/>
            <person name="Mallez S."/>
            <person name="Becker A."/>
            <person name="Gohl D.M."/>
            <person name="Silverstein K.A.T."/>
            <person name="Koren S."/>
            <person name="Bechman K.B."/>
            <person name="Herman A."/>
            <person name="Abrahante J.E."/>
            <person name="Garbe J."/>
        </authorList>
    </citation>
    <scope>NUCLEOTIDE SEQUENCE</scope>
    <source>
        <strain evidence="6">Duluth1</strain>
        <tissue evidence="6">Whole animal</tissue>
    </source>
</reference>